<feature type="transmembrane region" description="Helical" evidence="4">
    <location>
        <begin position="299"/>
        <end position="319"/>
    </location>
</feature>
<keyword evidence="4" id="KW-1133">Transmembrane helix</keyword>
<feature type="transmembrane region" description="Helical" evidence="4">
    <location>
        <begin position="388"/>
        <end position="412"/>
    </location>
</feature>
<dbReference type="InterPro" id="IPR036259">
    <property type="entry name" value="MFS_trans_sf"/>
</dbReference>
<evidence type="ECO:0000313" key="6">
    <source>
        <dbReference type="Proteomes" id="UP000799324"/>
    </source>
</evidence>
<name>A0A6A6TDS6_9PLEO</name>
<feature type="transmembrane region" description="Helical" evidence="4">
    <location>
        <begin position="186"/>
        <end position="208"/>
    </location>
</feature>
<dbReference type="GO" id="GO:0022857">
    <property type="term" value="F:transmembrane transporter activity"/>
    <property type="evidence" value="ECO:0007669"/>
    <property type="project" value="InterPro"/>
</dbReference>
<dbReference type="SUPFAM" id="SSF103473">
    <property type="entry name" value="MFS general substrate transporter"/>
    <property type="match status" value="1"/>
</dbReference>
<dbReference type="OrthoDB" id="2213137at2759"/>
<protein>
    <submittedName>
        <fullName evidence="5">MFS transporter, MCP family, solute carrier family 16, member 10, variant</fullName>
    </submittedName>
</protein>
<dbReference type="PANTHER" id="PTHR11360">
    <property type="entry name" value="MONOCARBOXYLATE TRANSPORTER"/>
    <property type="match status" value="1"/>
</dbReference>
<feature type="transmembrane region" description="Helical" evidence="4">
    <location>
        <begin position="331"/>
        <end position="351"/>
    </location>
</feature>
<sequence>MFSQPSTTLELETLPHPVPLSNHNHNPDPDSSPAQEPPIPLPTPTLPPTDGGAPAWTLLLSAFIFEALLWGLPLSFGIFASYYSTLPTLSASPYISTIGTCATGLTYVLAPLIIPLQKRYPTHRRTMIFLGWPLCLASLVAGSFATSLGALVGTQGVGYGLGFTVAYYPVLGFVNEFWVRRRGFAYGVLCSASGVSGAVMPFCVDALLRRFGYAVTLRVIAAALFVLTGPLLFVIKGRGDGRGMATQGIGAEASRTDWTFLRKGRFWMYSVSNFAMGLGYFFPGIYLPSYAVANGLGDVRGAVLLALMSVTQVLGQMSFGYLSDGKVSLDTLALVSTTVAGVAVYACWGLAHSFSVMIVFSLLYGFFGAGYTALWGRMGMAVSTEPTGAFAAFGFLNFGKGIGNILAGPVGGVLLEEIVDVRSYGTERFGRIVLFTGACMVISGATVALGFLRRV</sequence>
<feature type="transmembrane region" description="Helical" evidence="4">
    <location>
        <begin position="266"/>
        <end position="287"/>
    </location>
</feature>
<dbReference type="InterPro" id="IPR050327">
    <property type="entry name" value="Proton-linked_MCT"/>
</dbReference>
<feature type="transmembrane region" description="Helical" evidence="4">
    <location>
        <begin position="94"/>
        <end position="116"/>
    </location>
</feature>
<accession>A0A6A6TDS6</accession>
<feature type="transmembrane region" description="Helical" evidence="4">
    <location>
        <begin position="128"/>
        <end position="151"/>
    </location>
</feature>
<evidence type="ECO:0000256" key="1">
    <source>
        <dbReference type="ARBA" id="ARBA00004141"/>
    </source>
</evidence>
<feature type="transmembrane region" description="Helical" evidence="4">
    <location>
        <begin position="157"/>
        <end position="174"/>
    </location>
</feature>
<feature type="transmembrane region" description="Helical" evidence="4">
    <location>
        <begin position="357"/>
        <end position="376"/>
    </location>
</feature>
<evidence type="ECO:0000256" key="4">
    <source>
        <dbReference type="SAM" id="Phobius"/>
    </source>
</evidence>
<keyword evidence="4" id="KW-0812">Transmembrane</keyword>
<dbReference type="AlphaFoldDB" id="A0A6A6TDS6"/>
<evidence type="ECO:0000256" key="2">
    <source>
        <dbReference type="ARBA" id="ARBA00006727"/>
    </source>
</evidence>
<dbReference type="Pfam" id="PF07690">
    <property type="entry name" value="MFS_1"/>
    <property type="match status" value="1"/>
</dbReference>
<dbReference type="PANTHER" id="PTHR11360:SF287">
    <property type="entry name" value="MFS MONOCARBOXYLATE TRANSPORTER"/>
    <property type="match status" value="1"/>
</dbReference>
<evidence type="ECO:0000313" key="5">
    <source>
        <dbReference type="EMBL" id="KAF2657990.1"/>
    </source>
</evidence>
<feature type="transmembrane region" description="Helical" evidence="4">
    <location>
        <begin position="214"/>
        <end position="235"/>
    </location>
</feature>
<feature type="region of interest" description="Disordered" evidence="3">
    <location>
        <begin position="1"/>
        <end position="46"/>
    </location>
</feature>
<keyword evidence="4" id="KW-0472">Membrane</keyword>
<proteinExistence type="inferred from homology"/>
<comment type="subcellular location">
    <subcellularLocation>
        <location evidence="1">Membrane</location>
        <topology evidence="1">Multi-pass membrane protein</topology>
    </subcellularLocation>
</comment>
<organism evidence="5 6">
    <name type="scientific">Lophiostoma macrostomum CBS 122681</name>
    <dbReference type="NCBI Taxonomy" id="1314788"/>
    <lineage>
        <taxon>Eukaryota</taxon>
        <taxon>Fungi</taxon>
        <taxon>Dikarya</taxon>
        <taxon>Ascomycota</taxon>
        <taxon>Pezizomycotina</taxon>
        <taxon>Dothideomycetes</taxon>
        <taxon>Pleosporomycetidae</taxon>
        <taxon>Pleosporales</taxon>
        <taxon>Lophiostomataceae</taxon>
        <taxon>Lophiostoma</taxon>
    </lineage>
</organism>
<feature type="transmembrane region" description="Helical" evidence="4">
    <location>
        <begin position="58"/>
        <end position="82"/>
    </location>
</feature>
<keyword evidence="6" id="KW-1185">Reference proteome</keyword>
<dbReference type="Gene3D" id="1.20.1250.20">
    <property type="entry name" value="MFS general substrate transporter like domains"/>
    <property type="match status" value="2"/>
</dbReference>
<dbReference type="GO" id="GO:0016020">
    <property type="term" value="C:membrane"/>
    <property type="evidence" value="ECO:0007669"/>
    <property type="project" value="UniProtKB-SubCell"/>
</dbReference>
<feature type="compositionally biased region" description="Pro residues" evidence="3">
    <location>
        <begin position="35"/>
        <end position="46"/>
    </location>
</feature>
<evidence type="ECO:0000256" key="3">
    <source>
        <dbReference type="SAM" id="MobiDB-lite"/>
    </source>
</evidence>
<reference evidence="5" key="1">
    <citation type="journal article" date="2020" name="Stud. Mycol.">
        <title>101 Dothideomycetes genomes: a test case for predicting lifestyles and emergence of pathogens.</title>
        <authorList>
            <person name="Haridas S."/>
            <person name="Albert R."/>
            <person name="Binder M."/>
            <person name="Bloem J."/>
            <person name="Labutti K."/>
            <person name="Salamov A."/>
            <person name="Andreopoulos B."/>
            <person name="Baker S."/>
            <person name="Barry K."/>
            <person name="Bills G."/>
            <person name="Bluhm B."/>
            <person name="Cannon C."/>
            <person name="Castanera R."/>
            <person name="Culley D."/>
            <person name="Daum C."/>
            <person name="Ezra D."/>
            <person name="Gonzalez J."/>
            <person name="Henrissat B."/>
            <person name="Kuo A."/>
            <person name="Liang C."/>
            <person name="Lipzen A."/>
            <person name="Lutzoni F."/>
            <person name="Magnuson J."/>
            <person name="Mondo S."/>
            <person name="Nolan M."/>
            <person name="Ohm R."/>
            <person name="Pangilinan J."/>
            <person name="Park H.-J."/>
            <person name="Ramirez L."/>
            <person name="Alfaro M."/>
            <person name="Sun H."/>
            <person name="Tritt A."/>
            <person name="Yoshinaga Y."/>
            <person name="Zwiers L.-H."/>
            <person name="Turgeon B."/>
            <person name="Goodwin S."/>
            <person name="Spatafora J."/>
            <person name="Crous P."/>
            <person name="Grigoriev I."/>
        </authorList>
    </citation>
    <scope>NUCLEOTIDE SEQUENCE</scope>
    <source>
        <strain evidence="5">CBS 122681</strain>
    </source>
</reference>
<dbReference type="InterPro" id="IPR011701">
    <property type="entry name" value="MFS"/>
</dbReference>
<comment type="similarity">
    <text evidence="2">Belongs to the major facilitator superfamily. Monocarboxylate porter (TC 2.A.1.13) family.</text>
</comment>
<dbReference type="Proteomes" id="UP000799324">
    <property type="component" value="Unassembled WGS sequence"/>
</dbReference>
<feature type="transmembrane region" description="Helical" evidence="4">
    <location>
        <begin position="432"/>
        <end position="452"/>
    </location>
</feature>
<gene>
    <name evidence="5" type="ORF">K491DRAFT_690543</name>
</gene>
<dbReference type="EMBL" id="MU004319">
    <property type="protein sequence ID" value="KAF2657990.1"/>
    <property type="molecule type" value="Genomic_DNA"/>
</dbReference>
<feature type="compositionally biased region" description="Polar residues" evidence="3">
    <location>
        <begin position="1"/>
        <end position="10"/>
    </location>
</feature>